<name>A0A9E9LE37_9BURK</name>
<proteinExistence type="predicted"/>
<reference evidence="1" key="1">
    <citation type="journal article" date="2022" name="Front. Microbiol.">
        <title>New perspectives on an old grouping: The genomic and phenotypic variability of Oxalobacter formigenes and the implications for calcium oxalate stone prevention.</title>
        <authorList>
            <person name="Chmiel J.A."/>
            <person name="Carr C."/>
            <person name="Stuivenberg G.A."/>
            <person name="Venema R."/>
            <person name="Chanyi R.M."/>
            <person name="Al K.F."/>
            <person name="Giguere D."/>
            <person name="Say H."/>
            <person name="Akouris P.P."/>
            <person name="Dominguez Romero S.A."/>
            <person name="Kwong A."/>
            <person name="Tai V."/>
            <person name="Koval S.F."/>
            <person name="Razvi H."/>
            <person name="Bjazevic J."/>
            <person name="Burton J.P."/>
        </authorList>
    </citation>
    <scope>NUCLEOTIDE SEQUENCE</scope>
    <source>
        <strain evidence="1">OxK</strain>
    </source>
</reference>
<evidence type="ECO:0000313" key="1">
    <source>
        <dbReference type="EMBL" id="WAV91287.1"/>
    </source>
</evidence>
<organism evidence="1">
    <name type="scientific">Oxalobacter aliiformigenes</name>
    <dbReference type="NCBI Taxonomy" id="2946593"/>
    <lineage>
        <taxon>Bacteria</taxon>
        <taxon>Pseudomonadati</taxon>
        <taxon>Pseudomonadota</taxon>
        <taxon>Betaproteobacteria</taxon>
        <taxon>Burkholderiales</taxon>
        <taxon>Oxalobacteraceae</taxon>
        <taxon>Oxalobacter</taxon>
    </lineage>
</organism>
<dbReference type="Proteomes" id="UP001164819">
    <property type="component" value="Chromosome"/>
</dbReference>
<accession>A0A9E9LE37</accession>
<dbReference type="AlphaFoldDB" id="A0A9E9LE37"/>
<protein>
    <submittedName>
        <fullName evidence="1">Uncharacterized protein</fullName>
    </submittedName>
</protein>
<dbReference type="EMBL" id="CP098251">
    <property type="protein sequence ID" value="WAV91287.1"/>
    <property type="molecule type" value="Genomic_DNA"/>
</dbReference>
<gene>
    <name evidence="1" type="ORF">NB646_00515</name>
</gene>
<dbReference type="RefSeq" id="WP_269315980.1">
    <property type="nucleotide sequence ID" value="NZ_CP098251.1"/>
</dbReference>
<sequence>MKFSIALFSGQFLLRNTCAIEHHVSSVVSDDRLSDIAIPVHIGFALYLGRQMSFDRQMNRSCSFLFNTMVSWSKNRNGRQVLSWCTGYAVLPHQFFLSGSMQQNPVAEDQVFVIRYISKEWYFLCRRLAIVVDVWGCRQLSVT</sequence>